<evidence type="ECO:0000256" key="1">
    <source>
        <dbReference type="SAM" id="MobiDB-lite"/>
    </source>
</evidence>
<evidence type="ECO:0000313" key="2">
    <source>
        <dbReference type="EMBL" id="KAK7460953.1"/>
    </source>
</evidence>
<accession>A0ABR1JIL9</accession>
<reference evidence="2 3" key="1">
    <citation type="submission" date="2024-01" db="EMBL/GenBank/DDBJ databases">
        <title>A draft genome for the cacao thread blight pathogen Marasmiellus scandens.</title>
        <authorList>
            <person name="Baruah I.K."/>
            <person name="Leung J."/>
            <person name="Bukari Y."/>
            <person name="Amoako-Attah I."/>
            <person name="Meinhardt L.W."/>
            <person name="Bailey B.A."/>
            <person name="Cohen S.P."/>
        </authorList>
    </citation>
    <scope>NUCLEOTIDE SEQUENCE [LARGE SCALE GENOMIC DNA]</scope>
    <source>
        <strain evidence="2 3">GH-19</strain>
    </source>
</reference>
<gene>
    <name evidence="2" type="ORF">VKT23_008881</name>
</gene>
<feature type="region of interest" description="Disordered" evidence="1">
    <location>
        <begin position="258"/>
        <end position="294"/>
    </location>
</feature>
<comment type="caution">
    <text evidence="2">The sequence shown here is derived from an EMBL/GenBank/DDBJ whole genome shotgun (WGS) entry which is preliminary data.</text>
</comment>
<name>A0ABR1JIL9_9AGAR</name>
<proteinExistence type="predicted"/>
<evidence type="ECO:0000313" key="3">
    <source>
        <dbReference type="Proteomes" id="UP001498398"/>
    </source>
</evidence>
<organism evidence="2 3">
    <name type="scientific">Marasmiellus scandens</name>
    <dbReference type="NCBI Taxonomy" id="2682957"/>
    <lineage>
        <taxon>Eukaryota</taxon>
        <taxon>Fungi</taxon>
        <taxon>Dikarya</taxon>
        <taxon>Basidiomycota</taxon>
        <taxon>Agaricomycotina</taxon>
        <taxon>Agaricomycetes</taxon>
        <taxon>Agaricomycetidae</taxon>
        <taxon>Agaricales</taxon>
        <taxon>Marasmiineae</taxon>
        <taxon>Omphalotaceae</taxon>
        <taxon>Marasmiellus</taxon>
    </lineage>
</organism>
<dbReference type="EMBL" id="JBANRG010000014">
    <property type="protein sequence ID" value="KAK7460953.1"/>
    <property type="molecule type" value="Genomic_DNA"/>
</dbReference>
<dbReference type="Proteomes" id="UP001498398">
    <property type="component" value="Unassembled WGS sequence"/>
</dbReference>
<protein>
    <submittedName>
        <fullName evidence="2">Uncharacterized protein</fullName>
    </submittedName>
</protein>
<feature type="region of interest" description="Disordered" evidence="1">
    <location>
        <begin position="154"/>
        <end position="181"/>
    </location>
</feature>
<sequence length="294" mass="32967">MPIPVGCSTISGIAALENPRILDGKTILFDAHFFIYDTPQNCDFAGVSLLRYFNGNDRYFGDVEKYFVHAEVALMDEKCNMAFLTEGTSREDYFMVGDILQLIPADRDSEYKEDTKYPPFLTVGGIVDKVDDKWKQSPRSFHIDLNPNIYIQLLQPPKSKPQPNEPDARQTPSTPGSKKERVYGHMPVHCFIPESPRWPAAPSVRIGNFVTVAGYLQSVRRNDSKAVTGFNLELERVTYMGQPSANQLAAPPVIKRMAGTPAGSLTPPQKRMKFSYGNYQDTPTPPSRKSSEDH</sequence>
<keyword evidence="3" id="KW-1185">Reference proteome</keyword>